<name>A0A830H9Z9_9CHLO</name>
<keyword evidence="4" id="KW-1185">Reference proteome</keyword>
<evidence type="ECO:0000313" key="4">
    <source>
        <dbReference type="Proteomes" id="UP000660262"/>
    </source>
</evidence>
<dbReference type="InterPro" id="IPR023214">
    <property type="entry name" value="HAD_sf"/>
</dbReference>
<dbReference type="InterPro" id="IPR036412">
    <property type="entry name" value="HAD-like_sf"/>
</dbReference>
<reference evidence="3" key="1">
    <citation type="submission" date="2020-10" db="EMBL/GenBank/DDBJ databases">
        <title>Unveiling of a novel bifunctional photoreceptor, Dualchrome1, isolated from a cosmopolitan green alga.</title>
        <authorList>
            <person name="Suzuki S."/>
            <person name="Kawachi M."/>
        </authorList>
    </citation>
    <scope>NUCLEOTIDE SEQUENCE</scope>
    <source>
        <strain evidence="3">NIES 2893</strain>
    </source>
</reference>
<dbReference type="EMBL" id="BNJQ01000007">
    <property type="protein sequence ID" value="GHP04146.1"/>
    <property type="molecule type" value="Genomic_DNA"/>
</dbReference>
<dbReference type="SFLD" id="SFLDS00003">
    <property type="entry name" value="Haloacid_Dehalogenase"/>
    <property type="match status" value="1"/>
</dbReference>
<dbReference type="Gene3D" id="3.90.1070.10">
    <property type="match status" value="1"/>
</dbReference>
<dbReference type="OrthoDB" id="531008at2759"/>
<organism evidence="3 4">
    <name type="scientific">Pycnococcus provasolii</name>
    <dbReference type="NCBI Taxonomy" id="41880"/>
    <lineage>
        <taxon>Eukaryota</taxon>
        <taxon>Viridiplantae</taxon>
        <taxon>Chlorophyta</taxon>
        <taxon>Pseudoscourfieldiophyceae</taxon>
        <taxon>Pseudoscourfieldiales</taxon>
        <taxon>Pycnococcaceae</taxon>
        <taxon>Pycnococcus</taxon>
    </lineage>
</organism>
<evidence type="ECO:0000256" key="1">
    <source>
        <dbReference type="ARBA" id="ARBA00022801"/>
    </source>
</evidence>
<dbReference type="SUPFAM" id="SSF56784">
    <property type="entry name" value="HAD-like"/>
    <property type="match status" value="1"/>
</dbReference>
<dbReference type="SFLD" id="SFLDG01140">
    <property type="entry name" value="C2.B:_Phosphomannomutase_and_P"/>
    <property type="match status" value="1"/>
</dbReference>
<sequence>MTRAHDGKFAAALPVDQSTFKDGAPFVELVVTNGDDDWDKPQSGGNYKYVGVACKELELKDGKLAPAATPVLVVTDLDGTMVGDDDSTAAFKAWWDATGRKRGGKLAFSTGRTLTQFEALCEEKDGLLAKPDVLVSAVGTRIYLRDNDGDGTWREDKGWTARLDDGWDYDRVRDACYACLGQAGEERCHFRPKEEMHEHKVTMGMHADVVDAATRLLRSLLSGADVEAKVIVSGTGDWRYVDILPAGAGKLESLEYVRTSLYDFDSSQTLACGDSGNDLDMLRGPHRCVVVGNAQEDVKRAMRGETTANDGVLDAHGSLFVANGEVAFGILEALEHFGLR</sequence>
<dbReference type="PANTHER" id="PTHR46521:SF4">
    <property type="entry name" value="SUCROSE-PHOSPHATASE 2-RELATED"/>
    <property type="match status" value="1"/>
</dbReference>
<dbReference type="Gene3D" id="3.40.50.1000">
    <property type="entry name" value="HAD superfamily/HAD-like"/>
    <property type="match status" value="1"/>
</dbReference>
<dbReference type="InterPro" id="IPR006380">
    <property type="entry name" value="SPP-like_dom"/>
</dbReference>
<feature type="domain" description="Sucrose phosphatase-like" evidence="2">
    <location>
        <begin position="70"/>
        <end position="338"/>
    </location>
</feature>
<evidence type="ECO:0000313" key="3">
    <source>
        <dbReference type="EMBL" id="GHP04146.1"/>
    </source>
</evidence>
<dbReference type="InterPro" id="IPR051518">
    <property type="entry name" value="Sucrose_Phosphatase"/>
</dbReference>
<dbReference type="Proteomes" id="UP000660262">
    <property type="component" value="Unassembled WGS sequence"/>
</dbReference>
<dbReference type="NCBIfam" id="TIGR01484">
    <property type="entry name" value="HAD-SF-IIB"/>
    <property type="match status" value="1"/>
</dbReference>
<dbReference type="SFLD" id="SFLDG01141">
    <property type="entry name" value="C2.B.1:_Sucrose_Phosphatase_Li"/>
    <property type="match status" value="1"/>
</dbReference>
<dbReference type="AlphaFoldDB" id="A0A830H9Z9"/>
<dbReference type="Pfam" id="PF05116">
    <property type="entry name" value="S6PP"/>
    <property type="match status" value="1"/>
</dbReference>
<dbReference type="PANTHER" id="PTHR46521">
    <property type="entry name" value="SUCROSE-PHOSPHATASE 2-RELATED"/>
    <property type="match status" value="1"/>
</dbReference>
<comment type="caution">
    <text evidence="3">The sequence shown here is derived from an EMBL/GenBank/DDBJ whole genome shotgun (WGS) entry which is preliminary data.</text>
</comment>
<dbReference type="InterPro" id="IPR006379">
    <property type="entry name" value="HAD-SF_hydro_IIB"/>
</dbReference>
<proteinExistence type="predicted"/>
<keyword evidence="1" id="KW-0378">Hydrolase</keyword>
<accession>A0A830H9Z9</accession>
<gene>
    <name evidence="3" type="ORF">PPROV_000290000</name>
</gene>
<protein>
    <submittedName>
        <fullName evidence="3">COMPASS component protein</fullName>
    </submittedName>
</protein>
<dbReference type="GO" id="GO:0016787">
    <property type="term" value="F:hydrolase activity"/>
    <property type="evidence" value="ECO:0007669"/>
    <property type="project" value="UniProtKB-KW"/>
</dbReference>
<evidence type="ECO:0000259" key="2">
    <source>
        <dbReference type="Pfam" id="PF05116"/>
    </source>
</evidence>